<feature type="signal peptide" evidence="5">
    <location>
        <begin position="1"/>
        <end position="18"/>
    </location>
</feature>
<keyword evidence="8" id="KW-1185">Reference proteome</keyword>
<dbReference type="InterPro" id="IPR036249">
    <property type="entry name" value="Thioredoxin-like_sf"/>
</dbReference>
<dbReference type="GO" id="GO:0017004">
    <property type="term" value="P:cytochrome complex assembly"/>
    <property type="evidence" value="ECO:0007669"/>
    <property type="project" value="UniProtKB-KW"/>
</dbReference>
<dbReference type="Pfam" id="PF08534">
    <property type="entry name" value="Redoxin"/>
    <property type="match status" value="1"/>
</dbReference>
<reference evidence="7 8" key="1">
    <citation type="submission" date="2019-07" db="EMBL/GenBank/DDBJ databases">
        <title>Flavobacterium sp. nov., isolated from glacier ice.</title>
        <authorList>
            <person name="Liu Q."/>
            <person name="Xin Y.-H."/>
        </authorList>
    </citation>
    <scope>NUCLEOTIDE SEQUENCE [LARGE SCALE GENOMIC DNA]</scope>
    <source>
        <strain evidence="7 8">ZT4R6</strain>
    </source>
</reference>
<dbReference type="InterPro" id="IPR013766">
    <property type="entry name" value="Thioredoxin_domain"/>
</dbReference>
<dbReference type="Proteomes" id="UP000320643">
    <property type="component" value="Unassembled WGS sequence"/>
</dbReference>
<evidence type="ECO:0000256" key="5">
    <source>
        <dbReference type="SAM" id="SignalP"/>
    </source>
</evidence>
<evidence type="ECO:0000256" key="1">
    <source>
        <dbReference type="ARBA" id="ARBA00004196"/>
    </source>
</evidence>
<dbReference type="Gene3D" id="3.40.30.10">
    <property type="entry name" value="Glutaredoxin"/>
    <property type="match status" value="1"/>
</dbReference>
<dbReference type="EMBL" id="VJVZ01000004">
    <property type="protein sequence ID" value="TRW25234.1"/>
    <property type="molecule type" value="Genomic_DNA"/>
</dbReference>
<evidence type="ECO:0000256" key="3">
    <source>
        <dbReference type="ARBA" id="ARBA00023157"/>
    </source>
</evidence>
<organism evidence="7 8">
    <name type="scientific">Flavobacterium zepuense</name>
    <dbReference type="NCBI Taxonomy" id="2593302"/>
    <lineage>
        <taxon>Bacteria</taxon>
        <taxon>Pseudomonadati</taxon>
        <taxon>Bacteroidota</taxon>
        <taxon>Flavobacteriia</taxon>
        <taxon>Flavobacteriales</taxon>
        <taxon>Flavobacteriaceae</taxon>
        <taxon>Flavobacterium</taxon>
    </lineage>
</organism>
<dbReference type="GO" id="GO:0030313">
    <property type="term" value="C:cell envelope"/>
    <property type="evidence" value="ECO:0007669"/>
    <property type="project" value="UniProtKB-SubCell"/>
</dbReference>
<dbReference type="AlphaFoldDB" id="A0A552V423"/>
<comment type="subcellular location">
    <subcellularLocation>
        <location evidence="1">Cell envelope</location>
    </subcellularLocation>
</comment>
<accession>A0A552V423</accession>
<sequence>MKSKLLLILLSVTLFATAKTITIKGKINGKLPETLYYSAPVNGALGFDLYYTALPDAQGNFEIKVDVPKISFIDIFYNYKPAGFLVVTPGENYSITITENEGKITHTITGKDAEVQRLYNTFLYYHRMDMVAEMGQEAVNIKTARELEVYFDKKYETTVQSFSALLEKRLISQDVFDALATDNRYFYQTIMSYTILLKNLYGDREATPPDLSEFNTTWKNIYQKLSPDATAITQSPWGWYFLDGYKNFKNFEATGFNYKKIVTPANQFEDIKRNVAIIPKQNAEYYYAASLYTNAFGSYKQKDVIAEFDYFKQQYPKSGYTKYLEPKVAPVIAFFAANSTLPQNAAYIEDYAGINTLNELIKKFAGKKLYFDVWATWCGPCRDEFKYKDELYKLLKANDIMVIYVSVDDEERDETWKKMISHYKLEGQHIRANKMLDKNLRLTFSGNGGISLPWYFLVNSKGGIAVKYAAPPSDMAKFEADIQKMKD</sequence>
<evidence type="ECO:0000313" key="7">
    <source>
        <dbReference type="EMBL" id="TRW25234.1"/>
    </source>
</evidence>
<keyword evidence="2" id="KW-0201">Cytochrome c-type biogenesis</keyword>
<proteinExistence type="predicted"/>
<dbReference type="PROSITE" id="PS51352">
    <property type="entry name" value="THIOREDOXIN_2"/>
    <property type="match status" value="1"/>
</dbReference>
<feature type="domain" description="Thioredoxin" evidence="6">
    <location>
        <begin position="323"/>
        <end position="487"/>
    </location>
</feature>
<dbReference type="OrthoDB" id="743079at2"/>
<keyword evidence="5" id="KW-0732">Signal</keyword>
<dbReference type="GO" id="GO:0016491">
    <property type="term" value="F:oxidoreductase activity"/>
    <property type="evidence" value="ECO:0007669"/>
    <property type="project" value="InterPro"/>
</dbReference>
<dbReference type="PANTHER" id="PTHR42852">
    <property type="entry name" value="THIOL:DISULFIDE INTERCHANGE PROTEIN DSBE"/>
    <property type="match status" value="1"/>
</dbReference>
<protein>
    <submittedName>
        <fullName evidence="7">TlpA family protein disulfide reductase</fullName>
    </submittedName>
</protein>
<comment type="caution">
    <text evidence="7">The sequence shown here is derived from an EMBL/GenBank/DDBJ whole genome shotgun (WGS) entry which is preliminary data.</text>
</comment>
<dbReference type="CDD" id="cd02966">
    <property type="entry name" value="TlpA_like_family"/>
    <property type="match status" value="1"/>
</dbReference>
<dbReference type="InterPro" id="IPR013740">
    <property type="entry name" value="Redoxin"/>
</dbReference>
<keyword evidence="4" id="KW-0676">Redox-active center</keyword>
<keyword evidence="3" id="KW-1015">Disulfide bond</keyword>
<evidence type="ECO:0000313" key="8">
    <source>
        <dbReference type="Proteomes" id="UP000320643"/>
    </source>
</evidence>
<evidence type="ECO:0000256" key="4">
    <source>
        <dbReference type="ARBA" id="ARBA00023284"/>
    </source>
</evidence>
<dbReference type="RefSeq" id="WP_143372816.1">
    <property type="nucleotide sequence ID" value="NZ_VJVZ01000004.1"/>
</dbReference>
<dbReference type="SUPFAM" id="SSF52833">
    <property type="entry name" value="Thioredoxin-like"/>
    <property type="match status" value="1"/>
</dbReference>
<dbReference type="InterPro" id="IPR050553">
    <property type="entry name" value="Thioredoxin_ResA/DsbE_sf"/>
</dbReference>
<dbReference type="PANTHER" id="PTHR42852:SF6">
    <property type="entry name" value="THIOL:DISULFIDE INTERCHANGE PROTEIN DSBE"/>
    <property type="match status" value="1"/>
</dbReference>
<evidence type="ECO:0000259" key="6">
    <source>
        <dbReference type="PROSITE" id="PS51352"/>
    </source>
</evidence>
<evidence type="ECO:0000256" key="2">
    <source>
        <dbReference type="ARBA" id="ARBA00022748"/>
    </source>
</evidence>
<gene>
    <name evidence="7" type="ORF">FMM05_07975</name>
</gene>
<feature type="chain" id="PRO_5021734710" evidence="5">
    <location>
        <begin position="19"/>
        <end position="487"/>
    </location>
</feature>
<name>A0A552V423_9FLAO</name>